<dbReference type="RefSeq" id="WP_157422926.1">
    <property type="nucleotide sequence ID" value="NZ_BAAANI010000006.1"/>
</dbReference>
<organism evidence="2 3">
    <name type="scientific">Agromyces lapidis</name>
    <dbReference type="NCBI Taxonomy" id="279574"/>
    <lineage>
        <taxon>Bacteria</taxon>
        <taxon>Bacillati</taxon>
        <taxon>Actinomycetota</taxon>
        <taxon>Actinomycetes</taxon>
        <taxon>Micrococcales</taxon>
        <taxon>Microbacteriaceae</taxon>
        <taxon>Agromyces</taxon>
    </lineage>
</organism>
<feature type="region of interest" description="Disordered" evidence="1">
    <location>
        <begin position="22"/>
        <end position="45"/>
    </location>
</feature>
<proteinExistence type="predicted"/>
<gene>
    <name evidence="2" type="ORF">ACFFQV_03340</name>
</gene>
<evidence type="ECO:0000313" key="3">
    <source>
        <dbReference type="Proteomes" id="UP001589667"/>
    </source>
</evidence>
<feature type="compositionally biased region" description="Basic and acidic residues" evidence="1">
    <location>
        <begin position="24"/>
        <end position="43"/>
    </location>
</feature>
<protein>
    <submittedName>
        <fullName evidence="2">Uncharacterized protein</fullName>
    </submittedName>
</protein>
<accession>A0ABV5SLW3</accession>
<dbReference type="Proteomes" id="UP001589667">
    <property type="component" value="Unassembled WGS sequence"/>
</dbReference>
<evidence type="ECO:0000313" key="2">
    <source>
        <dbReference type="EMBL" id="MFB9641318.1"/>
    </source>
</evidence>
<dbReference type="EMBL" id="JBHMBL010000001">
    <property type="protein sequence ID" value="MFB9641318.1"/>
    <property type="molecule type" value="Genomic_DNA"/>
</dbReference>
<evidence type="ECO:0000256" key="1">
    <source>
        <dbReference type="SAM" id="MobiDB-lite"/>
    </source>
</evidence>
<sequence length="61" mass="6822">MDLAAGFIATTLNRNDAEFASGANERRRTTGERRTVERADRAARAGRLHRLADRLHLHAAH</sequence>
<comment type="caution">
    <text evidence="2">The sequence shown here is derived from an EMBL/GenBank/DDBJ whole genome shotgun (WGS) entry which is preliminary data.</text>
</comment>
<keyword evidence="3" id="KW-1185">Reference proteome</keyword>
<name>A0ABV5SLW3_9MICO</name>
<reference evidence="2 3" key="1">
    <citation type="submission" date="2024-09" db="EMBL/GenBank/DDBJ databases">
        <authorList>
            <person name="Sun Q."/>
            <person name="Mori K."/>
        </authorList>
    </citation>
    <scope>NUCLEOTIDE SEQUENCE [LARGE SCALE GENOMIC DNA]</scope>
    <source>
        <strain evidence="2 3">JCM 14321</strain>
    </source>
</reference>